<gene>
    <name evidence="2" type="ORF">ACFO6W_04305</name>
</gene>
<comment type="caution">
    <text evidence="2">The sequence shown here is derived from an EMBL/GenBank/DDBJ whole genome shotgun (WGS) entry which is preliminary data.</text>
</comment>
<dbReference type="Proteomes" id="UP001596023">
    <property type="component" value="Unassembled WGS sequence"/>
</dbReference>
<evidence type="ECO:0000313" key="2">
    <source>
        <dbReference type="EMBL" id="MFC4672909.1"/>
    </source>
</evidence>
<feature type="domain" description="Transposase DDE" evidence="1">
    <location>
        <begin position="83"/>
        <end position="139"/>
    </location>
</feature>
<evidence type="ECO:0000259" key="1">
    <source>
        <dbReference type="Pfam" id="PF13612"/>
    </source>
</evidence>
<organism evidence="2 3">
    <name type="scientific">Dysgonomonas termitidis</name>
    <dbReference type="NCBI Taxonomy" id="1516126"/>
    <lineage>
        <taxon>Bacteria</taxon>
        <taxon>Pseudomonadati</taxon>
        <taxon>Bacteroidota</taxon>
        <taxon>Bacteroidia</taxon>
        <taxon>Bacteroidales</taxon>
        <taxon>Dysgonomonadaceae</taxon>
        <taxon>Dysgonomonas</taxon>
    </lineage>
</organism>
<protein>
    <submittedName>
        <fullName evidence="2">Transposase</fullName>
    </submittedName>
</protein>
<name>A0ABV9KS18_9BACT</name>
<accession>A0ABV9KS18</accession>
<keyword evidence="3" id="KW-1185">Reference proteome</keyword>
<dbReference type="EMBL" id="JBHSGN010000036">
    <property type="protein sequence ID" value="MFC4672909.1"/>
    <property type="molecule type" value="Genomic_DNA"/>
</dbReference>
<evidence type="ECO:0000313" key="3">
    <source>
        <dbReference type="Proteomes" id="UP001596023"/>
    </source>
</evidence>
<dbReference type="InterPro" id="IPR025668">
    <property type="entry name" value="Tnp_DDE_dom"/>
</dbReference>
<proteinExistence type="predicted"/>
<sequence>MNHKEPERRKTTDAEIITVVLIAARCFGGNIETSLSFVRSTGLMPDMLGKSRFNRRLHNIGEFLSQLFFCTGQAIKNMNLETTYCIDSFPVAVCQNIRITNSRIVKGEEYRGKCVSKRVYFYGFKVHMIVTSDGILENLMIKINDFVFWYFKVSNKTVTQVFRGSNKQINFVDN</sequence>
<dbReference type="Pfam" id="PF13612">
    <property type="entry name" value="DDE_Tnp_1_3"/>
    <property type="match status" value="1"/>
</dbReference>
<reference evidence="3" key="1">
    <citation type="journal article" date="2019" name="Int. J. Syst. Evol. Microbiol.">
        <title>The Global Catalogue of Microorganisms (GCM) 10K type strain sequencing project: providing services to taxonomists for standard genome sequencing and annotation.</title>
        <authorList>
            <consortium name="The Broad Institute Genomics Platform"/>
            <consortium name="The Broad Institute Genome Sequencing Center for Infectious Disease"/>
            <person name="Wu L."/>
            <person name="Ma J."/>
        </authorList>
    </citation>
    <scope>NUCLEOTIDE SEQUENCE [LARGE SCALE GENOMIC DNA]</scope>
    <source>
        <strain evidence="3">CCUG 66188</strain>
    </source>
</reference>
<dbReference type="RefSeq" id="WP_379994130.1">
    <property type="nucleotide sequence ID" value="NZ_JBHSGN010000036.1"/>
</dbReference>